<evidence type="ECO:0000256" key="6">
    <source>
        <dbReference type="PROSITE-ProRule" id="PRU01373"/>
    </source>
</evidence>
<proteinExistence type="predicted"/>
<dbReference type="EMBL" id="JBHTOK010000019">
    <property type="protein sequence ID" value="MFD1440700.1"/>
    <property type="molecule type" value="Genomic_DNA"/>
</dbReference>
<accession>A0ABW4CW43</accession>
<keyword evidence="3 6" id="KW-0133">Cell shape</keyword>
<sequence length="206" mass="23143">MALLAVALIVIALGIALVTRQQVQAVHHDRDAQSQPKHRSHAVRPHKLAKPKRASVMRTPIDWHQPSETAAYPDLTHVQKLSMEVRLDKQRVYIRGNGKLLYTMYASTGIDGRTPEGHFSIGQRGLHFFNSSPAVRLGANYWTSIYQNRILFHTVPFDAQGHYDIKEASDLGKRAGSHGCVQLSIPDAKWIYDKIPEGTPVTIDHR</sequence>
<dbReference type="InterPro" id="IPR038063">
    <property type="entry name" value="Transpep_catalytic_dom"/>
</dbReference>
<comment type="pathway">
    <text evidence="1 6">Cell wall biogenesis; peptidoglycan biosynthesis.</text>
</comment>
<dbReference type="InterPro" id="IPR005490">
    <property type="entry name" value="LD_TPept_cat_dom"/>
</dbReference>
<evidence type="ECO:0000256" key="2">
    <source>
        <dbReference type="ARBA" id="ARBA00022679"/>
    </source>
</evidence>
<feature type="compositionally biased region" description="Basic residues" evidence="7">
    <location>
        <begin position="36"/>
        <end position="54"/>
    </location>
</feature>
<gene>
    <name evidence="9" type="ORF">ACFQ5K_04745</name>
</gene>
<comment type="caution">
    <text evidence="9">The sequence shown here is derived from an EMBL/GenBank/DDBJ whole genome shotgun (WGS) entry which is preliminary data.</text>
</comment>
<dbReference type="RefSeq" id="WP_164506091.1">
    <property type="nucleotide sequence ID" value="NZ_JBHTOK010000019.1"/>
</dbReference>
<keyword evidence="4 6" id="KW-0573">Peptidoglycan synthesis</keyword>
<evidence type="ECO:0000256" key="3">
    <source>
        <dbReference type="ARBA" id="ARBA00022960"/>
    </source>
</evidence>
<dbReference type="PANTHER" id="PTHR30582:SF2">
    <property type="entry name" value="L,D-TRANSPEPTIDASE YCIB-RELATED"/>
    <property type="match status" value="1"/>
</dbReference>
<feature type="region of interest" description="Disordered" evidence="7">
    <location>
        <begin position="28"/>
        <end position="54"/>
    </location>
</feature>
<keyword evidence="2 9" id="KW-0808">Transferase</keyword>
<dbReference type="Gene3D" id="2.40.440.10">
    <property type="entry name" value="L,D-transpeptidase catalytic domain-like"/>
    <property type="match status" value="1"/>
</dbReference>
<keyword evidence="5 6" id="KW-0961">Cell wall biogenesis/degradation</keyword>
<dbReference type="CDD" id="cd16913">
    <property type="entry name" value="YkuD_like"/>
    <property type="match status" value="1"/>
</dbReference>
<evidence type="ECO:0000313" key="9">
    <source>
        <dbReference type="EMBL" id="MFD1440700.1"/>
    </source>
</evidence>
<dbReference type="EC" id="2.-.-.-" evidence="9"/>
<dbReference type="Pfam" id="PF03734">
    <property type="entry name" value="YkuD"/>
    <property type="match status" value="1"/>
</dbReference>
<protein>
    <submittedName>
        <fullName evidence="9">L,D-transpeptidase</fullName>
        <ecNumber evidence="9">2.-.-.-</ecNumber>
    </submittedName>
</protein>
<name>A0ABW4CW43_9LACO</name>
<dbReference type="InterPro" id="IPR050979">
    <property type="entry name" value="LD-transpeptidase"/>
</dbReference>
<feature type="active site" description="Nucleophile" evidence="6">
    <location>
        <position position="180"/>
    </location>
</feature>
<organism evidence="9 10">
    <name type="scientific">Lacticaseibacillus hegangensis</name>
    <dbReference type="NCBI Taxonomy" id="2486010"/>
    <lineage>
        <taxon>Bacteria</taxon>
        <taxon>Bacillati</taxon>
        <taxon>Bacillota</taxon>
        <taxon>Bacilli</taxon>
        <taxon>Lactobacillales</taxon>
        <taxon>Lactobacillaceae</taxon>
        <taxon>Lacticaseibacillus</taxon>
    </lineage>
</organism>
<dbReference type="GO" id="GO:0016740">
    <property type="term" value="F:transferase activity"/>
    <property type="evidence" value="ECO:0007669"/>
    <property type="project" value="UniProtKB-KW"/>
</dbReference>
<evidence type="ECO:0000256" key="7">
    <source>
        <dbReference type="SAM" id="MobiDB-lite"/>
    </source>
</evidence>
<evidence type="ECO:0000256" key="4">
    <source>
        <dbReference type="ARBA" id="ARBA00022984"/>
    </source>
</evidence>
<feature type="domain" description="L,D-TPase catalytic" evidence="8">
    <location>
        <begin position="81"/>
        <end position="204"/>
    </location>
</feature>
<dbReference type="PANTHER" id="PTHR30582">
    <property type="entry name" value="L,D-TRANSPEPTIDASE"/>
    <property type="match status" value="1"/>
</dbReference>
<dbReference type="SUPFAM" id="SSF141523">
    <property type="entry name" value="L,D-transpeptidase catalytic domain-like"/>
    <property type="match status" value="1"/>
</dbReference>
<dbReference type="PROSITE" id="PS52029">
    <property type="entry name" value="LD_TPASE"/>
    <property type="match status" value="1"/>
</dbReference>
<reference evidence="10" key="1">
    <citation type="journal article" date="2019" name="Int. J. Syst. Evol. Microbiol.">
        <title>The Global Catalogue of Microorganisms (GCM) 10K type strain sequencing project: providing services to taxonomists for standard genome sequencing and annotation.</title>
        <authorList>
            <consortium name="The Broad Institute Genomics Platform"/>
            <consortium name="The Broad Institute Genome Sequencing Center for Infectious Disease"/>
            <person name="Wu L."/>
            <person name="Ma J."/>
        </authorList>
    </citation>
    <scope>NUCLEOTIDE SEQUENCE [LARGE SCALE GENOMIC DNA]</scope>
    <source>
        <strain evidence="10">CCM 8912</strain>
    </source>
</reference>
<feature type="active site" description="Proton donor/acceptor" evidence="6">
    <location>
        <position position="153"/>
    </location>
</feature>
<evidence type="ECO:0000256" key="5">
    <source>
        <dbReference type="ARBA" id="ARBA00023316"/>
    </source>
</evidence>
<keyword evidence="10" id="KW-1185">Reference proteome</keyword>
<evidence type="ECO:0000256" key="1">
    <source>
        <dbReference type="ARBA" id="ARBA00004752"/>
    </source>
</evidence>
<dbReference type="Proteomes" id="UP001597212">
    <property type="component" value="Unassembled WGS sequence"/>
</dbReference>
<evidence type="ECO:0000259" key="8">
    <source>
        <dbReference type="PROSITE" id="PS52029"/>
    </source>
</evidence>
<evidence type="ECO:0000313" key="10">
    <source>
        <dbReference type="Proteomes" id="UP001597212"/>
    </source>
</evidence>